<dbReference type="EC" id="2.4.2.10" evidence="2 6"/>
<feature type="binding site" evidence="6">
    <location>
        <position position="104"/>
    </location>
    <ligand>
        <name>5-phospho-alpha-D-ribose 1-diphosphate</name>
        <dbReference type="ChEBI" id="CHEBI:58017"/>
        <note>ligand shared between dimeric partners</note>
    </ligand>
</feature>
<dbReference type="SUPFAM" id="SSF53271">
    <property type="entry name" value="PRTase-like"/>
    <property type="match status" value="1"/>
</dbReference>
<feature type="binding site" description="in other chain" evidence="6">
    <location>
        <begin position="126"/>
        <end position="134"/>
    </location>
    <ligand>
        <name>5-phospho-alpha-D-ribose 1-diphosphate</name>
        <dbReference type="ChEBI" id="CHEBI:58017"/>
        <note>ligand shared between dimeric partners</note>
    </ligand>
</feature>
<dbReference type="PANTHER" id="PTHR19278">
    <property type="entry name" value="OROTATE PHOSPHORIBOSYLTRANSFERASE"/>
    <property type="match status" value="1"/>
</dbReference>
<comment type="catalytic activity">
    <reaction evidence="6">
        <text>orotidine 5'-phosphate + diphosphate = orotate + 5-phospho-alpha-D-ribose 1-diphosphate</text>
        <dbReference type="Rhea" id="RHEA:10380"/>
        <dbReference type="ChEBI" id="CHEBI:30839"/>
        <dbReference type="ChEBI" id="CHEBI:33019"/>
        <dbReference type="ChEBI" id="CHEBI:57538"/>
        <dbReference type="ChEBI" id="CHEBI:58017"/>
        <dbReference type="EC" id="2.4.2.10"/>
    </reaction>
</comment>
<dbReference type="Pfam" id="PF00156">
    <property type="entry name" value="Pribosyltran"/>
    <property type="match status" value="1"/>
</dbReference>
<dbReference type="Proteomes" id="UP000606600">
    <property type="component" value="Unassembled WGS sequence"/>
</dbReference>
<dbReference type="GO" id="GO:0004588">
    <property type="term" value="F:orotate phosphoribosyltransferase activity"/>
    <property type="evidence" value="ECO:0007669"/>
    <property type="project" value="UniProtKB-EC"/>
</dbReference>
<dbReference type="PANTHER" id="PTHR19278:SF9">
    <property type="entry name" value="URIDINE 5'-MONOPHOSPHATE SYNTHASE"/>
    <property type="match status" value="1"/>
</dbReference>
<evidence type="ECO:0000313" key="9">
    <source>
        <dbReference type="Proteomes" id="UP000606600"/>
    </source>
</evidence>
<protein>
    <recommendedName>
        <fullName evidence="2 6">Orotate phosphoribosyltransferase</fullName>
        <shortName evidence="6">OPRT</shortName>
        <shortName evidence="6">OPRTase</shortName>
        <ecNumber evidence="2 6">2.4.2.10</ecNumber>
    </recommendedName>
</protein>
<evidence type="ECO:0000256" key="5">
    <source>
        <dbReference type="ARBA" id="ARBA00022975"/>
    </source>
</evidence>
<keyword evidence="6" id="KW-0460">Magnesium</keyword>
<feature type="binding site" evidence="6">
    <location>
        <position position="100"/>
    </location>
    <ligand>
        <name>5-phospho-alpha-D-ribose 1-diphosphate</name>
        <dbReference type="ChEBI" id="CHEBI:58017"/>
        <note>ligand shared between dimeric partners</note>
    </ligand>
</feature>
<evidence type="ECO:0000256" key="2">
    <source>
        <dbReference type="ARBA" id="ARBA00011971"/>
    </source>
</evidence>
<accession>A0ABR7WQ70</accession>
<dbReference type="InterPro" id="IPR000836">
    <property type="entry name" value="PRTase_dom"/>
</dbReference>
<reference evidence="8 9" key="1">
    <citation type="submission" date="2020-09" db="EMBL/GenBank/DDBJ databases">
        <title>Novel species of Mucilaginibacter isolated from a glacier on the Tibetan Plateau.</title>
        <authorList>
            <person name="Liu Q."/>
            <person name="Xin Y.-H."/>
        </authorList>
    </citation>
    <scope>NUCLEOTIDE SEQUENCE [LARGE SCALE GENOMIC DNA]</scope>
    <source>
        <strain evidence="8 9">ZT4R22</strain>
    </source>
</reference>
<dbReference type="InterPro" id="IPR029057">
    <property type="entry name" value="PRTase-like"/>
</dbReference>
<evidence type="ECO:0000259" key="7">
    <source>
        <dbReference type="Pfam" id="PF00156"/>
    </source>
</evidence>
<name>A0ABR7WQ70_9SPHI</name>
<dbReference type="EMBL" id="JACWMY010000005">
    <property type="protein sequence ID" value="MBD1364452.1"/>
    <property type="molecule type" value="Genomic_DNA"/>
</dbReference>
<keyword evidence="9" id="KW-1185">Reference proteome</keyword>
<sequence>MFTNSETEQQVAEFLLQIKAIKLQPNNPFTWASGWKSPIYCDNRITLSFPTIRTYIRQQLSSVIQEKFGAVGCIAGVATAGIPQGALVAQELGLPFIYVRAKAKEHGTGSLIEGEISTDKRVVVIEDLISTGKSSLQAVAALRDAGYNVAGLAAIFSYGFDLAEENFKNAKCPFVTLSNYTALLKYAEEKQYISESDIEILKKWREEPSTWGQ</sequence>
<comment type="caution">
    <text evidence="6">Lacks conserved residue(s) required for the propagation of feature annotation.</text>
</comment>
<organism evidence="8 9">
    <name type="scientific">Mucilaginibacter pankratovii</name>
    <dbReference type="NCBI Taxonomy" id="2772110"/>
    <lineage>
        <taxon>Bacteria</taxon>
        <taxon>Pseudomonadati</taxon>
        <taxon>Bacteroidota</taxon>
        <taxon>Sphingobacteriia</taxon>
        <taxon>Sphingobacteriales</taxon>
        <taxon>Sphingobacteriaceae</taxon>
        <taxon>Mucilaginibacter</taxon>
    </lineage>
</organism>
<proteinExistence type="inferred from homology"/>
<dbReference type="InterPro" id="IPR004467">
    <property type="entry name" value="Or_phspho_trans_dom"/>
</dbReference>
<comment type="subunit">
    <text evidence="6">Homodimer.</text>
</comment>
<keyword evidence="5 6" id="KW-0665">Pyrimidine biosynthesis</keyword>
<keyword evidence="4 6" id="KW-0808">Transferase</keyword>
<keyword evidence="3 6" id="KW-0328">Glycosyltransferase</keyword>
<comment type="function">
    <text evidence="6">Catalyzes the transfer of a ribosyl phosphate group from 5-phosphoribose 1-diphosphate to orotate, leading to the formation of orotidine monophosphate (OMP).</text>
</comment>
<dbReference type="InterPro" id="IPR023031">
    <property type="entry name" value="OPRT"/>
</dbReference>
<feature type="binding site" evidence="6">
    <location>
        <position position="106"/>
    </location>
    <ligand>
        <name>5-phospho-alpha-D-ribose 1-diphosphate</name>
        <dbReference type="ChEBI" id="CHEBI:58017"/>
        <note>ligand shared between dimeric partners</note>
    </ligand>
</feature>
<comment type="similarity">
    <text evidence="6">Belongs to the purine/pyrimidine phosphoribosyltransferase family. PyrE subfamily.</text>
</comment>
<evidence type="ECO:0000313" key="8">
    <source>
        <dbReference type="EMBL" id="MBD1364452.1"/>
    </source>
</evidence>
<evidence type="ECO:0000256" key="6">
    <source>
        <dbReference type="HAMAP-Rule" id="MF_01208"/>
    </source>
</evidence>
<dbReference type="CDD" id="cd06223">
    <property type="entry name" value="PRTases_typeI"/>
    <property type="match status" value="1"/>
</dbReference>
<evidence type="ECO:0000256" key="3">
    <source>
        <dbReference type="ARBA" id="ARBA00022676"/>
    </source>
</evidence>
<gene>
    <name evidence="6" type="primary">pyrE</name>
    <name evidence="8" type="ORF">IDJ77_11590</name>
</gene>
<dbReference type="NCBIfam" id="TIGR00336">
    <property type="entry name" value="pyrE"/>
    <property type="match status" value="1"/>
</dbReference>
<dbReference type="RefSeq" id="WP_191189115.1">
    <property type="nucleotide sequence ID" value="NZ_JACWMY010000005.1"/>
</dbReference>
<comment type="caution">
    <text evidence="8">The sequence shown here is derived from an EMBL/GenBank/DDBJ whole genome shotgun (WGS) entry which is preliminary data.</text>
</comment>
<evidence type="ECO:0000256" key="1">
    <source>
        <dbReference type="ARBA" id="ARBA00004889"/>
    </source>
</evidence>
<dbReference type="Gene3D" id="3.40.50.2020">
    <property type="match status" value="1"/>
</dbReference>
<comment type="pathway">
    <text evidence="1 6">Pyrimidine metabolism; UMP biosynthesis via de novo pathway; UMP from orotate: step 1/2.</text>
</comment>
<feature type="binding site" evidence="6">
    <location>
        <position position="130"/>
    </location>
    <ligand>
        <name>orotate</name>
        <dbReference type="ChEBI" id="CHEBI:30839"/>
    </ligand>
</feature>
<comment type="cofactor">
    <cofactor evidence="6">
        <name>Mg(2+)</name>
        <dbReference type="ChEBI" id="CHEBI:18420"/>
    </cofactor>
</comment>
<evidence type="ECO:0000256" key="4">
    <source>
        <dbReference type="ARBA" id="ARBA00022679"/>
    </source>
</evidence>
<feature type="domain" description="Phosphoribosyltransferase" evidence="7">
    <location>
        <begin position="64"/>
        <end position="158"/>
    </location>
</feature>
<dbReference type="HAMAP" id="MF_01208">
    <property type="entry name" value="PyrE"/>
    <property type="match status" value="1"/>
</dbReference>